<evidence type="ECO:0000256" key="1">
    <source>
        <dbReference type="SAM" id="MobiDB-lite"/>
    </source>
</evidence>
<reference evidence="2" key="1">
    <citation type="submission" date="2019-08" db="EMBL/GenBank/DDBJ databases">
        <authorList>
            <person name="Kucharzyk K."/>
            <person name="Murdoch R.W."/>
            <person name="Higgins S."/>
            <person name="Loffler F."/>
        </authorList>
    </citation>
    <scope>NUCLEOTIDE SEQUENCE</scope>
</reference>
<name>A0A645I7L6_9ZZZZ</name>
<comment type="caution">
    <text evidence="2">The sequence shown here is derived from an EMBL/GenBank/DDBJ whole genome shotgun (WGS) entry which is preliminary data.</text>
</comment>
<gene>
    <name evidence="2" type="ORF">SDC9_194710</name>
</gene>
<organism evidence="2">
    <name type="scientific">bioreactor metagenome</name>
    <dbReference type="NCBI Taxonomy" id="1076179"/>
    <lineage>
        <taxon>unclassified sequences</taxon>
        <taxon>metagenomes</taxon>
        <taxon>ecological metagenomes</taxon>
    </lineage>
</organism>
<protein>
    <submittedName>
        <fullName evidence="2">Uncharacterized protein</fullName>
    </submittedName>
</protein>
<feature type="compositionally biased region" description="Low complexity" evidence="1">
    <location>
        <begin position="9"/>
        <end position="21"/>
    </location>
</feature>
<feature type="region of interest" description="Disordered" evidence="1">
    <location>
        <begin position="1"/>
        <end position="28"/>
    </location>
</feature>
<sequence>MRRIDEHPGLPLQGGLQFGTLGEHGGNAAVGHGLRGFGHGLEMHDVVAQTAVEHRQQEGVGQRSGLDTDFLAGEHLQRHGCRA</sequence>
<proteinExistence type="predicted"/>
<accession>A0A645I7L6</accession>
<dbReference type="EMBL" id="VSSQ01108350">
    <property type="protein sequence ID" value="MPN47110.1"/>
    <property type="molecule type" value="Genomic_DNA"/>
</dbReference>
<evidence type="ECO:0000313" key="2">
    <source>
        <dbReference type="EMBL" id="MPN47110.1"/>
    </source>
</evidence>
<dbReference type="AlphaFoldDB" id="A0A645I7L6"/>